<feature type="coiled-coil region" evidence="1">
    <location>
        <begin position="760"/>
        <end position="820"/>
    </location>
</feature>
<evidence type="ECO:0000259" key="3">
    <source>
        <dbReference type="Pfam" id="PF13476"/>
    </source>
</evidence>
<evidence type="ECO:0000256" key="1">
    <source>
        <dbReference type="SAM" id="Coils"/>
    </source>
</evidence>
<comment type="caution">
    <text evidence="4">The sequence shown here is derived from an EMBL/GenBank/DDBJ whole genome shotgun (WGS) entry which is preliminary data.</text>
</comment>
<dbReference type="GO" id="GO:0016887">
    <property type="term" value="F:ATP hydrolysis activity"/>
    <property type="evidence" value="ECO:0007669"/>
    <property type="project" value="InterPro"/>
</dbReference>
<evidence type="ECO:0000256" key="2">
    <source>
        <dbReference type="SAM" id="MobiDB-lite"/>
    </source>
</evidence>
<gene>
    <name evidence="4" type="ORF">F3059_06710</name>
</gene>
<proteinExistence type="predicted"/>
<dbReference type="Pfam" id="PF13476">
    <property type="entry name" value="AAA_23"/>
    <property type="match status" value="1"/>
</dbReference>
<dbReference type="SUPFAM" id="SSF52540">
    <property type="entry name" value="P-loop containing nucleoside triphosphate hydrolases"/>
    <property type="match status" value="1"/>
</dbReference>
<feature type="coiled-coil region" evidence="1">
    <location>
        <begin position="220"/>
        <end position="274"/>
    </location>
</feature>
<dbReference type="GO" id="GO:0006302">
    <property type="term" value="P:double-strand break repair"/>
    <property type="evidence" value="ECO:0007669"/>
    <property type="project" value="InterPro"/>
</dbReference>
<dbReference type="InterPro" id="IPR038729">
    <property type="entry name" value="Rad50/SbcC_AAA"/>
</dbReference>
<keyword evidence="1" id="KW-0175">Coiled coil</keyword>
<evidence type="ECO:0000313" key="5">
    <source>
        <dbReference type="Proteomes" id="UP000435357"/>
    </source>
</evidence>
<sequence length="1005" mass="114739">MKIREVTFKNINSLKGEHTINFDREPLKNAGLFAITGPTGSGKTTLLDVICLALYNQTPRMKTVSKKTIGESGAILTRNTREARASVTYECKEGVFTSEWSIRTTRNDTLSDYDMSLFDENGTSIVQKKSEVPAKNGALIGLEYDQFVRSILLAQGDFAQFLKSGPKERANLLEKITGTFIYRELGKMAFQKGKEITIRTEKVENAISDWKEKMIPDEELKEHETAYNDLSKRLKNKREAHDKTVQQLNLKKEISTIKQDIGKAQQSIKKLNADLDNFWKSEGLKLQKHKPLKPLSEPLWEWKRINGQIAEDKERVEKLQARLENLTTQQNDLIDRIGSITQKPVTQATAIDELSAFYQQYRDLNTKKADLLENFDRTKSQLVNLEVSSRVKSNVNNPKEVLNELHKIKEDADSSIEKFSQKKREYALEDFSAKQLNELSGNARELVSLEKETKTLIEEISEKEKSVQKIKAELEQAPNKIEKQQAIFDKVDAELNALRSQIELKKVKASLEDLRNELKNGEPCPLCGSDHHPWAHDVPNENVDDEQLKKKQSALDAERESLSKLKAKKENDENELKRENRELSAKKEKLKESLKRQKVLLDGLPEKVKSQNATEIIKVVDEVIDINEKLDKAEREKQSAKAALPIVEDLLKIKQKGVELSEKLKQLYSGDEEELSVLIEKLENNWNETRDEKNKLEHENKQTSKSIEENKSKVEKLEKQLKPQLQDLDYDGIDEALSYLLPHNEEQRLSEIENKLKKGIEKAENDLNHFSELLKKSEDRDVSQTEEELQELKVEQEEAVQNLETDIKKLFATIEQQKDIRKVIAEKQREKEEIEGSGKKWVLLSKQIGDAKGSNFSQFAQQLTLEQLITLANKRLQALTERYLLNSGENEDGDLSVIDRDMGDLQRSIKTLSGGETFLISLALALALSDLASKNITIESMFIDEGFGTLDPQTLDQTLDVLERLQANDNRTIGIISHVDALKERIQTQIKLSPTGQGYSEMEVV</sequence>
<reference evidence="4 5" key="1">
    <citation type="submission" date="2019-09" db="EMBL/GenBank/DDBJ databases">
        <title>Genomes of Cryomorphaceae.</title>
        <authorList>
            <person name="Bowman J.P."/>
        </authorList>
    </citation>
    <scope>NUCLEOTIDE SEQUENCE [LARGE SCALE GENOMIC DNA]</scope>
    <source>
        <strain evidence="4 5">KCTC 52047</strain>
    </source>
</reference>
<dbReference type="PANTHER" id="PTHR32114">
    <property type="entry name" value="ABC TRANSPORTER ABCH.3"/>
    <property type="match status" value="1"/>
</dbReference>
<dbReference type="Pfam" id="PF13558">
    <property type="entry name" value="SbcC_Walker_B"/>
    <property type="match status" value="1"/>
</dbReference>
<accession>A0A6N6M8P6</accession>
<feature type="coiled-coil region" evidence="1">
    <location>
        <begin position="446"/>
        <end position="517"/>
    </location>
</feature>
<dbReference type="EMBL" id="WACR01000005">
    <property type="protein sequence ID" value="KAB1064388.1"/>
    <property type="molecule type" value="Genomic_DNA"/>
</dbReference>
<evidence type="ECO:0000313" key="4">
    <source>
        <dbReference type="EMBL" id="KAB1064388.1"/>
    </source>
</evidence>
<dbReference type="AlphaFoldDB" id="A0A6N6M8P6"/>
<feature type="compositionally biased region" description="Basic and acidic residues" evidence="2">
    <location>
        <begin position="556"/>
        <end position="588"/>
    </location>
</feature>
<feature type="region of interest" description="Disordered" evidence="2">
    <location>
        <begin position="690"/>
        <end position="712"/>
    </location>
</feature>
<feature type="region of interest" description="Disordered" evidence="2">
    <location>
        <begin position="545"/>
        <end position="588"/>
    </location>
</feature>
<dbReference type="PANTHER" id="PTHR32114:SF2">
    <property type="entry name" value="ABC TRANSPORTER ABCH.3"/>
    <property type="match status" value="1"/>
</dbReference>
<dbReference type="Gene3D" id="3.40.50.300">
    <property type="entry name" value="P-loop containing nucleotide triphosphate hydrolases"/>
    <property type="match status" value="2"/>
</dbReference>
<organism evidence="4 5">
    <name type="scientific">Salibacter halophilus</name>
    <dbReference type="NCBI Taxonomy" id="1803916"/>
    <lineage>
        <taxon>Bacteria</taxon>
        <taxon>Pseudomonadati</taxon>
        <taxon>Bacteroidota</taxon>
        <taxon>Flavobacteriia</taxon>
        <taxon>Flavobacteriales</taxon>
        <taxon>Salibacteraceae</taxon>
        <taxon>Salibacter</taxon>
    </lineage>
</organism>
<dbReference type="RefSeq" id="WP_151167507.1">
    <property type="nucleotide sequence ID" value="NZ_WACR01000005.1"/>
</dbReference>
<feature type="coiled-coil region" evidence="1">
    <location>
        <begin position="309"/>
        <end position="336"/>
    </location>
</feature>
<dbReference type="Proteomes" id="UP000435357">
    <property type="component" value="Unassembled WGS sequence"/>
</dbReference>
<keyword evidence="5" id="KW-1185">Reference proteome</keyword>
<protein>
    <submittedName>
        <fullName evidence="4">AAA family ATPase</fullName>
    </submittedName>
</protein>
<feature type="domain" description="Rad50/SbcC-type AAA" evidence="3">
    <location>
        <begin position="6"/>
        <end position="269"/>
    </location>
</feature>
<dbReference type="OrthoDB" id="9795626at2"/>
<name>A0A6N6M8P6_9FLAO</name>
<dbReference type="InterPro" id="IPR027417">
    <property type="entry name" value="P-loop_NTPase"/>
</dbReference>